<comment type="caution">
    <text evidence="1">The sequence shown here is derived from an EMBL/GenBank/DDBJ whole genome shotgun (WGS) entry which is preliminary data.</text>
</comment>
<accession>A0ABM8ZGY0</accession>
<keyword evidence="2" id="KW-1185">Reference proteome</keyword>
<dbReference type="InterPro" id="IPR016419">
    <property type="entry name" value="Prepilin_Pept-dep_B_prd"/>
</dbReference>
<sequence length="205" mass="23062">MTRNDGNTLMETLIASSIGVSLLLVVLALLSQFNAQAWQISKQLMLNQEIAVVTRRLVNDLTRAGSSDDINQVLMPVGSLLPVYVAADGHKIQYSYWDYRQGNSLEAVKNYVWRYNPTEQTLSVCYLTSSVASGAKSLGFDESMGCTSVFEPHRVAVSDFSVQSHWLNEQDRVRQGLNLIIELQLKQNPEINQSLQRQIWVRNGQ</sequence>
<protein>
    <recommendedName>
        <fullName evidence="3">Pilus assembly protein PilW</fullName>
    </recommendedName>
</protein>
<dbReference type="RefSeq" id="WP_237483637.1">
    <property type="nucleotide sequence ID" value="NZ_CAKLCM010000002.1"/>
</dbReference>
<evidence type="ECO:0000313" key="2">
    <source>
        <dbReference type="Proteomes" id="UP000838160"/>
    </source>
</evidence>
<name>A0ABM8ZGY0_9VIBR</name>
<dbReference type="PIRSF" id="PIRSF004525">
    <property type="entry name" value="Pilin_peptidase-dep_B_prd"/>
    <property type="match status" value="1"/>
</dbReference>
<evidence type="ECO:0008006" key="3">
    <source>
        <dbReference type="Google" id="ProtNLM"/>
    </source>
</evidence>
<evidence type="ECO:0000313" key="1">
    <source>
        <dbReference type="EMBL" id="CAH0524923.1"/>
    </source>
</evidence>
<gene>
    <name evidence="1" type="ORF">VHP8226_00599</name>
</gene>
<organism evidence="1 2">
    <name type="scientific">Vibrio hippocampi</name>
    <dbReference type="NCBI Taxonomy" id="654686"/>
    <lineage>
        <taxon>Bacteria</taxon>
        <taxon>Pseudomonadati</taxon>
        <taxon>Pseudomonadota</taxon>
        <taxon>Gammaproteobacteria</taxon>
        <taxon>Vibrionales</taxon>
        <taxon>Vibrionaceae</taxon>
        <taxon>Vibrio</taxon>
    </lineage>
</organism>
<dbReference type="EMBL" id="CAKLCM010000002">
    <property type="protein sequence ID" value="CAH0524923.1"/>
    <property type="molecule type" value="Genomic_DNA"/>
</dbReference>
<proteinExistence type="predicted"/>
<reference evidence="1" key="1">
    <citation type="submission" date="2021-12" db="EMBL/GenBank/DDBJ databases">
        <authorList>
            <person name="Rodrigo-Torres L."/>
            <person name="Arahal R. D."/>
            <person name="Lucena T."/>
        </authorList>
    </citation>
    <scope>NUCLEOTIDE SEQUENCE</scope>
    <source>
        <strain evidence="1">CECT 8226</strain>
    </source>
</reference>
<dbReference type="Proteomes" id="UP000838160">
    <property type="component" value="Unassembled WGS sequence"/>
</dbReference>